<feature type="active site" evidence="6">
    <location>
        <position position="119"/>
    </location>
</feature>
<keyword evidence="7" id="KW-0472">Membrane</keyword>
<comment type="subcellular location">
    <subcellularLocation>
        <location evidence="2">Cell membrane</location>
        <topology evidence="2">Single-pass type II membrane protein</topology>
    </subcellularLocation>
    <subcellularLocation>
        <location evidence="7">Membrane</location>
        <topology evidence="7">Single-pass type II membrane protein</topology>
    </subcellularLocation>
</comment>
<feature type="active site" evidence="6">
    <location>
        <position position="47"/>
    </location>
</feature>
<reference evidence="9 10" key="1">
    <citation type="submission" date="2016-10" db="EMBL/GenBank/DDBJ databases">
        <authorList>
            <person name="de Groot N.N."/>
        </authorList>
    </citation>
    <scope>NUCLEOTIDE SEQUENCE [LARGE SCALE GENOMIC DNA]</scope>
    <source>
        <strain evidence="9 10">CGMCC 4.3491</strain>
    </source>
</reference>
<dbReference type="InterPro" id="IPR019533">
    <property type="entry name" value="Peptidase_S26"/>
</dbReference>
<comment type="catalytic activity">
    <reaction evidence="1 7">
        <text>Cleavage of hydrophobic, N-terminal signal or leader sequences from secreted and periplasmic proteins.</text>
        <dbReference type="EC" id="3.4.21.89"/>
    </reaction>
</comment>
<protein>
    <recommendedName>
        <fullName evidence="4 7">Signal peptidase I</fullName>
        <ecNumber evidence="4 7">3.4.21.89</ecNumber>
    </recommendedName>
</protein>
<gene>
    <name evidence="9" type="ORF">SAMN05216554_0133</name>
</gene>
<keyword evidence="10" id="KW-1185">Reference proteome</keyword>
<evidence type="ECO:0000256" key="2">
    <source>
        <dbReference type="ARBA" id="ARBA00004401"/>
    </source>
</evidence>
<dbReference type="Proteomes" id="UP000198891">
    <property type="component" value="Unassembled WGS sequence"/>
</dbReference>
<evidence type="ECO:0000256" key="3">
    <source>
        <dbReference type="ARBA" id="ARBA00009370"/>
    </source>
</evidence>
<proteinExistence type="inferred from homology"/>
<sequence>MTTANSAGRSRLRKITGNPFVHLLAAFIVLALVQTFLVRLYFVPSGSMENTLEPGDRILVNRLAFAGASPQTADVVVFNASDAWQGEGAAPSSNPLVYAVKWVGGLVGIGPSNDHTLVKRVIAGPGQTVSCCDAEGRVLVDGKPLEEPYVFNDFPFVPGSLDCDSESPSTRCFGEYTVPENEYFVLGDNRAGSNDSIQPCRGQPATTDACVKLVRRGDIVGRAFQVVLPLGRWGAV</sequence>
<feature type="transmembrane region" description="Helical" evidence="7">
    <location>
        <begin position="20"/>
        <end position="42"/>
    </location>
</feature>
<dbReference type="GO" id="GO:0009003">
    <property type="term" value="F:signal peptidase activity"/>
    <property type="evidence" value="ECO:0007669"/>
    <property type="project" value="UniProtKB-EC"/>
</dbReference>
<evidence type="ECO:0000313" key="9">
    <source>
        <dbReference type="EMBL" id="SDZ57471.1"/>
    </source>
</evidence>
<dbReference type="Gene3D" id="2.10.109.10">
    <property type="entry name" value="Umud Fragment, subunit A"/>
    <property type="match status" value="1"/>
</dbReference>
<dbReference type="PRINTS" id="PR00727">
    <property type="entry name" value="LEADERPTASE"/>
</dbReference>
<organism evidence="9 10">
    <name type="scientific">Herbiconiux ginsengi</name>
    <dbReference type="NCBI Taxonomy" id="381665"/>
    <lineage>
        <taxon>Bacteria</taxon>
        <taxon>Bacillati</taxon>
        <taxon>Actinomycetota</taxon>
        <taxon>Actinomycetes</taxon>
        <taxon>Micrococcales</taxon>
        <taxon>Microbacteriaceae</taxon>
        <taxon>Herbiconiux</taxon>
    </lineage>
</organism>
<dbReference type="SUPFAM" id="SSF51306">
    <property type="entry name" value="LexA/Signal peptidase"/>
    <property type="match status" value="1"/>
</dbReference>
<dbReference type="PROSITE" id="PS00761">
    <property type="entry name" value="SPASE_I_3"/>
    <property type="match status" value="1"/>
</dbReference>
<dbReference type="InterPro" id="IPR036286">
    <property type="entry name" value="LexA/Signal_pep-like_sf"/>
</dbReference>
<dbReference type="InterPro" id="IPR019758">
    <property type="entry name" value="Pept_S26A_signal_pept_1_CS"/>
</dbReference>
<feature type="domain" description="Peptidase S26" evidence="8">
    <location>
        <begin position="23"/>
        <end position="225"/>
    </location>
</feature>
<dbReference type="Pfam" id="PF10502">
    <property type="entry name" value="Peptidase_S26"/>
    <property type="match status" value="1"/>
</dbReference>
<evidence type="ECO:0000256" key="7">
    <source>
        <dbReference type="RuleBase" id="RU362042"/>
    </source>
</evidence>
<evidence type="ECO:0000313" key="10">
    <source>
        <dbReference type="Proteomes" id="UP000198891"/>
    </source>
</evidence>
<dbReference type="PANTHER" id="PTHR43390">
    <property type="entry name" value="SIGNAL PEPTIDASE I"/>
    <property type="match status" value="1"/>
</dbReference>
<keyword evidence="7" id="KW-0645">Protease</keyword>
<dbReference type="EMBL" id="FNPZ01000012">
    <property type="protein sequence ID" value="SDZ57471.1"/>
    <property type="molecule type" value="Genomic_DNA"/>
</dbReference>
<accession>A0A1H3U5W0</accession>
<evidence type="ECO:0000256" key="1">
    <source>
        <dbReference type="ARBA" id="ARBA00000677"/>
    </source>
</evidence>
<evidence type="ECO:0000256" key="6">
    <source>
        <dbReference type="PIRSR" id="PIRSR600223-1"/>
    </source>
</evidence>
<evidence type="ECO:0000256" key="4">
    <source>
        <dbReference type="ARBA" id="ARBA00013208"/>
    </source>
</evidence>
<dbReference type="EC" id="3.4.21.89" evidence="4 7"/>
<evidence type="ECO:0000259" key="8">
    <source>
        <dbReference type="Pfam" id="PF10502"/>
    </source>
</evidence>
<keyword evidence="7" id="KW-1133">Transmembrane helix</keyword>
<comment type="similarity">
    <text evidence="3 7">Belongs to the peptidase S26 family.</text>
</comment>
<dbReference type="NCBIfam" id="TIGR02227">
    <property type="entry name" value="sigpep_I_bact"/>
    <property type="match status" value="1"/>
</dbReference>
<keyword evidence="5 7" id="KW-0378">Hydrolase</keyword>
<keyword evidence="7" id="KW-0812">Transmembrane</keyword>
<evidence type="ECO:0000256" key="5">
    <source>
        <dbReference type="ARBA" id="ARBA00022801"/>
    </source>
</evidence>
<dbReference type="AlphaFoldDB" id="A0A1H3U5W0"/>
<dbReference type="GO" id="GO:0005886">
    <property type="term" value="C:plasma membrane"/>
    <property type="evidence" value="ECO:0007669"/>
    <property type="project" value="UniProtKB-SubCell"/>
</dbReference>
<dbReference type="PANTHER" id="PTHR43390:SF1">
    <property type="entry name" value="CHLOROPLAST PROCESSING PEPTIDASE"/>
    <property type="match status" value="1"/>
</dbReference>
<name>A0A1H3U5W0_9MICO</name>
<dbReference type="CDD" id="cd06530">
    <property type="entry name" value="S26_SPase_I"/>
    <property type="match status" value="1"/>
</dbReference>
<dbReference type="GO" id="GO:0006465">
    <property type="term" value="P:signal peptide processing"/>
    <property type="evidence" value="ECO:0007669"/>
    <property type="project" value="InterPro"/>
</dbReference>
<dbReference type="GO" id="GO:0004252">
    <property type="term" value="F:serine-type endopeptidase activity"/>
    <property type="evidence" value="ECO:0007669"/>
    <property type="project" value="InterPro"/>
</dbReference>
<dbReference type="InterPro" id="IPR000223">
    <property type="entry name" value="Pept_S26A_signal_pept_1"/>
</dbReference>
<dbReference type="STRING" id="381665.SAMN05216554_0133"/>